<dbReference type="EMBL" id="JAYLVJ010000048">
    <property type="protein sequence ID" value="MEO1758145.1"/>
    <property type="molecule type" value="Genomic_DNA"/>
</dbReference>
<dbReference type="Proteomes" id="UP001462961">
    <property type="component" value="Unassembled WGS sequence"/>
</dbReference>
<gene>
    <name evidence="2" type="ORF">VOI32_29935</name>
</gene>
<evidence type="ECO:0000256" key="1">
    <source>
        <dbReference type="SAM" id="SignalP"/>
    </source>
</evidence>
<comment type="caution">
    <text evidence="2">The sequence shown here is derived from an EMBL/GenBank/DDBJ whole genome shotgun (WGS) entry which is preliminary data.</text>
</comment>
<feature type="signal peptide" evidence="1">
    <location>
        <begin position="1"/>
        <end position="24"/>
    </location>
</feature>
<reference evidence="2 3" key="1">
    <citation type="submission" date="2024-01" db="EMBL/GenBank/DDBJ databases">
        <title>The diversity of rhizobia nodulating Mimosa spp. in eleven states of Brazil covering several biomes is determined by host plant, location, and edaphic factors.</title>
        <authorList>
            <person name="Rouws L."/>
            <person name="Barauna A."/>
            <person name="Beukes C."/>
            <person name="De Faria S.M."/>
            <person name="Gross E."/>
            <person name="Dos Reis Junior F.B."/>
            <person name="Simon M."/>
            <person name="Maluk M."/>
            <person name="Odee D.W."/>
            <person name="Kenicer G."/>
            <person name="Young J.P.W."/>
            <person name="Reis V.M."/>
            <person name="Zilli J."/>
            <person name="James E.K."/>
        </authorList>
    </citation>
    <scope>NUCLEOTIDE SEQUENCE [LARGE SCALE GENOMIC DNA]</scope>
    <source>
        <strain evidence="2 3">JHI1651</strain>
    </source>
</reference>
<dbReference type="RefSeq" id="WP_146174471.1">
    <property type="nucleotide sequence ID" value="NZ_CP015959.1"/>
</dbReference>
<protein>
    <submittedName>
        <fullName evidence="2">Uncharacterized protein</fullName>
    </submittedName>
</protein>
<name>A0ABV0E3Z1_9BURK</name>
<feature type="chain" id="PRO_5045570375" evidence="1">
    <location>
        <begin position="25"/>
        <end position="182"/>
    </location>
</feature>
<sequence length="182" mass="20133">MVIKKLASLALLLGISSLAGWAHAANKSPDKIAADAVRAGCSVSFFEEPLQDLHNPSSGPLFNVKATWHCRDGEILSIDSYEVNGSSPKVVTVFYWQNREIVTLVRWSVNSKAADYVGDYYQVFIYKYVRSSKGANIVRDSTAMKAFPEGWDGVKRDGTPVIYAFKDAASIRKRLRAIQLGQ</sequence>
<evidence type="ECO:0000313" key="3">
    <source>
        <dbReference type="Proteomes" id="UP001462961"/>
    </source>
</evidence>
<accession>A0ABV0E3Z1</accession>
<keyword evidence="3" id="KW-1185">Reference proteome</keyword>
<evidence type="ECO:0000313" key="2">
    <source>
        <dbReference type="EMBL" id="MEO1758145.1"/>
    </source>
</evidence>
<keyword evidence="1" id="KW-0732">Signal</keyword>
<organism evidence="2 3">
    <name type="scientific">Paraburkholderia caribensis</name>
    <dbReference type="NCBI Taxonomy" id="75105"/>
    <lineage>
        <taxon>Bacteria</taxon>
        <taxon>Pseudomonadati</taxon>
        <taxon>Pseudomonadota</taxon>
        <taxon>Betaproteobacteria</taxon>
        <taxon>Burkholderiales</taxon>
        <taxon>Burkholderiaceae</taxon>
        <taxon>Paraburkholderia</taxon>
    </lineage>
</organism>
<proteinExistence type="predicted"/>